<evidence type="ECO:0000256" key="1">
    <source>
        <dbReference type="SAM" id="MobiDB-lite"/>
    </source>
</evidence>
<protein>
    <submittedName>
        <fullName evidence="2">Uncharacterized protein</fullName>
    </submittedName>
</protein>
<name>A0A8X6V9U2_TRICX</name>
<evidence type="ECO:0000313" key="2">
    <source>
        <dbReference type="EMBL" id="GFX99723.1"/>
    </source>
</evidence>
<keyword evidence="3" id="KW-1185">Reference proteome</keyword>
<gene>
    <name evidence="2" type="primary">AVEN_105737_1</name>
    <name evidence="2" type="ORF">TNCV_3053801</name>
</gene>
<feature type="compositionally biased region" description="Polar residues" evidence="1">
    <location>
        <begin position="192"/>
        <end position="210"/>
    </location>
</feature>
<dbReference type="Proteomes" id="UP000887159">
    <property type="component" value="Unassembled WGS sequence"/>
</dbReference>
<proteinExistence type="predicted"/>
<evidence type="ECO:0000313" key="3">
    <source>
        <dbReference type="Proteomes" id="UP000887159"/>
    </source>
</evidence>
<dbReference type="AlphaFoldDB" id="A0A8X6V9U2"/>
<dbReference type="EMBL" id="BMAU01021214">
    <property type="protein sequence ID" value="GFX99723.1"/>
    <property type="molecule type" value="Genomic_DNA"/>
</dbReference>
<feature type="region of interest" description="Disordered" evidence="1">
    <location>
        <begin position="192"/>
        <end position="214"/>
    </location>
</feature>
<comment type="caution">
    <text evidence="2">The sequence shown here is derived from an EMBL/GenBank/DDBJ whole genome shotgun (WGS) entry which is preliminary data.</text>
</comment>
<accession>A0A8X6V9U2</accession>
<organism evidence="2 3">
    <name type="scientific">Trichonephila clavipes</name>
    <name type="common">Golden silk orbweaver</name>
    <name type="synonym">Nephila clavipes</name>
    <dbReference type="NCBI Taxonomy" id="2585209"/>
    <lineage>
        <taxon>Eukaryota</taxon>
        <taxon>Metazoa</taxon>
        <taxon>Ecdysozoa</taxon>
        <taxon>Arthropoda</taxon>
        <taxon>Chelicerata</taxon>
        <taxon>Arachnida</taxon>
        <taxon>Araneae</taxon>
        <taxon>Araneomorphae</taxon>
        <taxon>Entelegynae</taxon>
        <taxon>Araneoidea</taxon>
        <taxon>Nephilidae</taxon>
        <taxon>Trichonephila</taxon>
    </lineage>
</organism>
<sequence length="355" mass="40423">MTLFQAHDYLFQNSVIETSICKRFEHMETDPPPPKPDDLEKCSRILDTFECQIIKKSRLAANQHLLDTMDSGIIRINHDNYSMIVKEIRKLTEEIEDLQGELTLIGSCPIEDCQYHSKLNAPKVAQKFKDSSKKLELDLKKVDTNTCVGNPPPNPLKKKNRLDGFTAPTKVIKKQKVLQNYSFGAAAPIPTNNKYQTLSGNDESPTQSNEAMPVATPKIPPIYLKFEANYNLIMQEINRKYPKTSSKLSGEYLRIFAATTEERNEIIDFLKGKGEQFFALHPQNIKTQKIVIKGLPISVDIDDIKQDLSEQEASLFPRSPNSLKVNRNSSSPFLWWNYKNHPIPQISSSWKNVAT</sequence>
<reference evidence="2" key="1">
    <citation type="submission" date="2020-08" db="EMBL/GenBank/DDBJ databases">
        <title>Multicomponent nature underlies the extraordinary mechanical properties of spider dragline silk.</title>
        <authorList>
            <person name="Kono N."/>
            <person name="Nakamura H."/>
            <person name="Mori M."/>
            <person name="Yoshida Y."/>
            <person name="Ohtoshi R."/>
            <person name="Malay A.D."/>
            <person name="Moran D.A.P."/>
            <person name="Tomita M."/>
            <person name="Numata K."/>
            <person name="Arakawa K."/>
        </authorList>
    </citation>
    <scope>NUCLEOTIDE SEQUENCE</scope>
</reference>